<feature type="transmembrane region" description="Helical" evidence="1">
    <location>
        <begin position="51"/>
        <end position="77"/>
    </location>
</feature>
<comment type="caution">
    <text evidence="2">The sequence shown here is derived from an EMBL/GenBank/DDBJ whole genome shotgun (WGS) entry which is preliminary data.</text>
</comment>
<dbReference type="Gene3D" id="1.10.357.140">
    <property type="entry name" value="UbiA prenyltransferase"/>
    <property type="match status" value="1"/>
</dbReference>
<feature type="transmembrane region" description="Helical" evidence="1">
    <location>
        <begin position="180"/>
        <end position="199"/>
    </location>
</feature>
<keyword evidence="1" id="KW-1133">Transmembrane helix</keyword>
<dbReference type="RefSeq" id="WP_184678154.1">
    <property type="nucleotide sequence ID" value="NZ_JACHGY010000001.1"/>
</dbReference>
<dbReference type="InterPro" id="IPR044878">
    <property type="entry name" value="UbiA_sf"/>
</dbReference>
<proteinExistence type="predicted"/>
<protein>
    <recommendedName>
        <fullName evidence="4">4-hydroxybenzoate polyprenyltransferase</fullName>
    </recommendedName>
</protein>
<organism evidence="2 3">
    <name type="scientific">Algisphaera agarilytica</name>
    <dbReference type="NCBI Taxonomy" id="1385975"/>
    <lineage>
        <taxon>Bacteria</taxon>
        <taxon>Pseudomonadati</taxon>
        <taxon>Planctomycetota</taxon>
        <taxon>Phycisphaerae</taxon>
        <taxon>Phycisphaerales</taxon>
        <taxon>Phycisphaeraceae</taxon>
        <taxon>Algisphaera</taxon>
    </lineage>
</organism>
<sequence length="345" mass="36908">MLPNAVRHLLNAAQLLGMTRLGLVLSTVSGAWLMTYLAFAIEPEAHRNAELIRLGLGWALLAAGGTALGLSVCAVALNDVLDRRQDRALALDAAGDDKPVAEGRVSVRAATAVAIGALLVAVFSAGALGQTSFRLAVLLGAGVLFYNFAGRFVPAVGIVTIGLLHGLMMAVPNPETGFAWPVWLTLSHVMACGLVRHHLENKRPRLKPRDIWAVLLGWGFWSLMILLLIGTRRETGQAAVGGLVWIGPVLATLGFPLVAMWVTRAGSAVAKPGLIPILGVGSPRRFRRLSVGWLMVYDAAWLWSLGLWWQGLTVVGLLALVVLAAWLAHDKHAHPDRIIDELTSL</sequence>
<feature type="transmembrane region" description="Helical" evidence="1">
    <location>
        <begin position="242"/>
        <end position="265"/>
    </location>
</feature>
<keyword evidence="3" id="KW-1185">Reference proteome</keyword>
<feature type="transmembrane region" description="Helical" evidence="1">
    <location>
        <begin position="20"/>
        <end position="39"/>
    </location>
</feature>
<evidence type="ECO:0000313" key="2">
    <source>
        <dbReference type="EMBL" id="MBB6430652.1"/>
    </source>
</evidence>
<feature type="transmembrane region" description="Helical" evidence="1">
    <location>
        <begin position="135"/>
        <end position="168"/>
    </location>
</feature>
<dbReference type="AlphaFoldDB" id="A0A7X0LL55"/>
<gene>
    <name evidence="2" type="ORF">HNQ40_002458</name>
</gene>
<reference evidence="2 3" key="1">
    <citation type="submission" date="2020-08" db="EMBL/GenBank/DDBJ databases">
        <title>Genomic Encyclopedia of Type Strains, Phase IV (KMG-IV): sequencing the most valuable type-strain genomes for metagenomic binning, comparative biology and taxonomic classification.</title>
        <authorList>
            <person name="Goeker M."/>
        </authorList>
    </citation>
    <scope>NUCLEOTIDE SEQUENCE [LARGE SCALE GENOMIC DNA]</scope>
    <source>
        <strain evidence="2 3">DSM 103725</strain>
    </source>
</reference>
<dbReference type="EMBL" id="JACHGY010000001">
    <property type="protein sequence ID" value="MBB6430652.1"/>
    <property type="molecule type" value="Genomic_DNA"/>
</dbReference>
<dbReference type="Proteomes" id="UP000541810">
    <property type="component" value="Unassembled WGS sequence"/>
</dbReference>
<feature type="transmembrane region" description="Helical" evidence="1">
    <location>
        <begin position="211"/>
        <end position="230"/>
    </location>
</feature>
<feature type="transmembrane region" description="Helical" evidence="1">
    <location>
        <begin position="109"/>
        <end position="128"/>
    </location>
</feature>
<keyword evidence="1" id="KW-0812">Transmembrane</keyword>
<evidence type="ECO:0000313" key="3">
    <source>
        <dbReference type="Proteomes" id="UP000541810"/>
    </source>
</evidence>
<keyword evidence="1" id="KW-0472">Membrane</keyword>
<evidence type="ECO:0008006" key="4">
    <source>
        <dbReference type="Google" id="ProtNLM"/>
    </source>
</evidence>
<evidence type="ECO:0000256" key="1">
    <source>
        <dbReference type="SAM" id="Phobius"/>
    </source>
</evidence>
<accession>A0A7X0LL55</accession>
<name>A0A7X0LL55_9BACT</name>
<feature type="transmembrane region" description="Helical" evidence="1">
    <location>
        <begin position="309"/>
        <end position="328"/>
    </location>
</feature>